<dbReference type="PROSITE" id="PS01124">
    <property type="entry name" value="HTH_ARAC_FAMILY_2"/>
    <property type="match status" value="1"/>
</dbReference>
<dbReference type="GO" id="GO:0043565">
    <property type="term" value="F:sequence-specific DNA binding"/>
    <property type="evidence" value="ECO:0007669"/>
    <property type="project" value="InterPro"/>
</dbReference>
<reference evidence="6" key="2">
    <citation type="submission" date="2019-06" db="EMBL/GenBank/DDBJ databases">
        <title>AzeR, a transcriptional regulator that responds to azelaic acid in Pseudomonas nitroreducens.</title>
        <authorList>
            <person name="Bez C."/>
            <person name="Javvadi S.G."/>
            <person name="Bertani I."/>
            <person name="Devescovi G."/>
            <person name="Studholme D.J."/>
            <person name="Geller A."/>
            <person name="Levy A."/>
            <person name="Venturi V."/>
        </authorList>
    </citation>
    <scope>NUCLEOTIDE SEQUENCE [LARGE SCALE GENOMIC DNA]</scope>
    <source>
        <strain evidence="6">DSM 9128</strain>
    </source>
</reference>
<dbReference type="InterPro" id="IPR018060">
    <property type="entry name" value="HTH_AraC"/>
</dbReference>
<comment type="caution">
    <text evidence="5">The sequence shown here is derived from an EMBL/GenBank/DDBJ whole genome shotgun (WGS) entry which is preliminary data.</text>
</comment>
<reference evidence="5 6" key="1">
    <citation type="submission" date="2019-05" db="EMBL/GenBank/DDBJ databases">
        <authorList>
            <person name="Moore K."/>
            <person name="O'Neill P."/>
            <person name="Farbos A."/>
            <person name="Studholme D.J."/>
        </authorList>
    </citation>
    <scope>NUCLEOTIDE SEQUENCE [LARGE SCALE GENOMIC DNA]</scope>
    <source>
        <strain evidence="5 6">DSM 9128</strain>
    </source>
</reference>
<evidence type="ECO:0000256" key="2">
    <source>
        <dbReference type="ARBA" id="ARBA00023125"/>
    </source>
</evidence>
<organism evidence="5 6">
    <name type="scientific">Pseudomonas nitroreducens</name>
    <dbReference type="NCBI Taxonomy" id="46680"/>
    <lineage>
        <taxon>Bacteria</taxon>
        <taxon>Pseudomonadati</taxon>
        <taxon>Pseudomonadota</taxon>
        <taxon>Gammaproteobacteria</taxon>
        <taxon>Pseudomonadales</taxon>
        <taxon>Pseudomonadaceae</taxon>
        <taxon>Pseudomonas</taxon>
    </lineage>
</organism>
<dbReference type="InterPro" id="IPR009057">
    <property type="entry name" value="Homeodomain-like_sf"/>
</dbReference>
<dbReference type="InterPro" id="IPR002818">
    <property type="entry name" value="DJ-1/PfpI"/>
</dbReference>
<dbReference type="Pfam" id="PF12833">
    <property type="entry name" value="HTH_18"/>
    <property type="match status" value="1"/>
</dbReference>
<feature type="domain" description="HTH araC/xylS-type" evidence="4">
    <location>
        <begin position="220"/>
        <end position="318"/>
    </location>
</feature>
<keyword evidence="2" id="KW-0238">DNA-binding</keyword>
<name>A0A5R8ZQY7_PSENT</name>
<dbReference type="Pfam" id="PF01965">
    <property type="entry name" value="DJ-1_PfpI"/>
    <property type="match status" value="1"/>
</dbReference>
<proteinExistence type="predicted"/>
<evidence type="ECO:0000259" key="4">
    <source>
        <dbReference type="PROSITE" id="PS01124"/>
    </source>
</evidence>
<dbReference type="PANTHER" id="PTHR43280:SF2">
    <property type="entry name" value="HTH-TYPE TRANSCRIPTIONAL REGULATOR EXSA"/>
    <property type="match status" value="1"/>
</dbReference>
<dbReference type="InterPro" id="IPR029062">
    <property type="entry name" value="Class_I_gatase-like"/>
</dbReference>
<dbReference type="Gene3D" id="1.10.10.60">
    <property type="entry name" value="Homeodomain-like"/>
    <property type="match status" value="1"/>
</dbReference>
<dbReference type="GO" id="GO:0003700">
    <property type="term" value="F:DNA-binding transcription factor activity"/>
    <property type="evidence" value="ECO:0007669"/>
    <property type="project" value="InterPro"/>
</dbReference>
<sequence>MPSTLRIGLALFPNCMPAGLLAFNDLLHAANRRSGAALFETQYVGTRNGVVECAHGLQLTASHAISELTLDAILIPGFWAESVSQAEAALAANAELIGALARIGRRCRVWSYCTGVVLAAASGRLAGEEATATWWLADMLIKRYTDTRWQFEKHCVFNERTATASGVNGYLPIAQALLETHVSQTALHDLIRLMVLPRPTQTHDVFQSVSLIEQPGEFLRRVHTLVHSLPAEQITVQKLADALCMSQRTLARKVRADTGLATATYVRRIKLSQVGERLALTSASIKSICEELGFSSDSNLRRMFRELTGLTPTEYRQRFARF</sequence>
<evidence type="ECO:0000256" key="1">
    <source>
        <dbReference type="ARBA" id="ARBA00023015"/>
    </source>
</evidence>
<evidence type="ECO:0000313" key="5">
    <source>
        <dbReference type="EMBL" id="TLP68692.1"/>
    </source>
</evidence>
<dbReference type="EMBL" id="VASG01000012">
    <property type="protein sequence ID" value="TLP68692.1"/>
    <property type="molecule type" value="Genomic_DNA"/>
</dbReference>
<keyword evidence="1" id="KW-0805">Transcription regulation</keyword>
<keyword evidence="3" id="KW-0804">Transcription</keyword>
<evidence type="ECO:0000313" key="6">
    <source>
        <dbReference type="Proteomes" id="UP000307510"/>
    </source>
</evidence>
<dbReference type="PANTHER" id="PTHR43280">
    <property type="entry name" value="ARAC-FAMILY TRANSCRIPTIONAL REGULATOR"/>
    <property type="match status" value="1"/>
</dbReference>
<dbReference type="SMART" id="SM00342">
    <property type="entry name" value="HTH_ARAC"/>
    <property type="match status" value="1"/>
</dbReference>
<dbReference type="AlphaFoldDB" id="A0A5R8ZQY7"/>
<dbReference type="SUPFAM" id="SSF52317">
    <property type="entry name" value="Class I glutamine amidotransferase-like"/>
    <property type="match status" value="1"/>
</dbReference>
<dbReference type="Proteomes" id="UP000307510">
    <property type="component" value="Unassembled WGS sequence"/>
</dbReference>
<dbReference type="Gene3D" id="3.40.50.880">
    <property type="match status" value="1"/>
</dbReference>
<accession>A0A5R8ZQY7</accession>
<evidence type="ECO:0000256" key="3">
    <source>
        <dbReference type="ARBA" id="ARBA00023163"/>
    </source>
</evidence>
<dbReference type="SUPFAM" id="SSF46689">
    <property type="entry name" value="Homeodomain-like"/>
    <property type="match status" value="1"/>
</dbReference>
<gene>
    <name evidence="5" type="ORF">FEA48_29975</name>
</gene>
<protein>
    <submittedName>
        <fullName evidence="5">Helix-turn-helix domain-containing protein</fullName>
    </submittedName>
</protein>